<dbReference type="PANTHER" id="PTHR23135:SF4">
    <property type="entry name" value="UDP-N-ACETYLMURAMOYL-L-ALANYL-D-GLUTAMATE--2,6-DIAMINOPIMELATE LIGASE MURE HOMOLOG, CHLOROPLASTIC"/>
    <property type="match status" value="1"/>
</dbReference>
<keyword evidence="6 8" id="KW-0131">Cell cycle</keyword>
<protein>
    <recommendedName>
        <fullName evidence="8">UDP-N-acetylmuramoyl-L-alanyl-D-glutamate--2,6-diaminopimelate ligase</fullName>
        <ecNumber evidence="8">6.3.2.13</ecNumber>
    </recommendedName>
    <alternativeName>
        <fullName evidence="8">Meso-A2pm-adding enzyme</fullName>
    </alternativeName>
    <alternativeName>
        <fullName evidence="8">Meso-diaminopimelate-adding enzyme</fullName>
    </alternativeName>
    <alternativeName>
        <fullName evidence="8">UDP-MurNAc-L-Ala-D-Glu:meso-diaminopimelate ligase</fullName>
    </alternativeName>
    <alternativeName>
        <fullName evidence="8">UDP-MurNAc-tripeptide synthetase</fullName>
    </alternativeName>
    <alternativeName>
        <fullName evidence="8">UDP-N-acetylmuramyl-tripeptide synthetase</fullName>
    </alternativeName>
</protein>
<dbReference type="NCBIfam" id="NF001126">
    <property type="entry name" value="PRK00139.1-4"/>
    <property type="match status" value="1"/>
</dbReference>
<comment type="PTM">
    <text evidence="8">Carboxylation is probably crucial for Mg(2+) binding and, consequently, for the gamma-phosphate positioning of ATP.</text>
</comment>
<evidence type="ECO:0000259" key="11">
    <source>
        <dbReference type="Pfam" id="PF02875"/>
    </source>
</evidence>
<proteinExistence type="inferred from homology"/>
<feature type="domain" description="Mur ligase N-terminal catalytic" evidence="10">
    <location>
        <begin position="24"/>
        <end position="95"/>
    </location>
</feature>
<evidence type="ECO:0000313" key="13">
    <source>
        <dbReference type="EMBL" id="WIF99872.1"/>
    </source>
</evidence>
<dbReference type="SUPFAM" id="SSF63418">
    <property type="entry name" value="MurE/MurF N-terminal domain"/>
    <property type="match status" value="1"/>
</dbReference>
<dbReference type="NCBIfam" id="TIGR01085">
    <property type="entry name" value="murE"/>
    <property type="match status" value="1"/>
</dbReference>
<dbReference type="InterPro" id="IPR013221">
    <property type="entry name" value="Mur_ligase_cen"/>
</dbReference>
<gene>
    <name evidence="8" type="primary">murE</name>
    <name evidence="13" type="ORF">QNI29_09490</name>
</gene>
<feature type="binding site" evidence="8">
    <location>
        <begin position="408"/>
        <end position="411"/>
    </location>
    <ligand>
        <name>meso-2,6-diaminopimelate</name>
        <dbReference type="ChEBI" id="CHEBI:57791"/>
    </ligand>
</feature>
<feature type="binding site" evidence="8">
    <location>
        <position position="384"/>
    </location>
    <ligand>
        <name>meso-2,6-diaminopimelate</name>
        <dbReference type="ChEBI" id="CHEBI:57791"/>
    </ligand>
</feature>
<dbReference type="EMBL" id="CP126446">
    <property type="protein sequence ID" value="WIF99872.1"/>
    <property type="molecule type" value="Genomic_DNA"/>
</dbReference>
<comment type="caution">
    <text evidence="8">Lacks conserved residue(s) required for the propagation of feature annotation.</text>
</comment>
<dbReference type="InterPro" id="IPR035911">
    <property type="entry name" value="MurE/MurF_N"/>
</dbReference>
<organism evidence="13 14">
    <name type="scientific">Pontibacillus chungwhensis</name>
    <dbReference type="NCBI Taxonomy" id="265426"/>
    <lineage>
        <taxon>Bacteria</taxon>
        <taxon>Bacillati</taxon>
        <taxon>Bacillota</taxon>
        <taxon>Bacilli</taxon>
        <taxon>Bacillales</taxon>
        <taxon>Bacillaceae</taxon>
        <taxon>Pontibacillus</taxon>
    </lineage>
</organism>
<dbReference type="Pfam" id="PF01225">
    <property type="entry name" value="Mur_ligase"/>
    <property type="match status" value="1"/>
</dbReference>
<comment type="catalytic activity">
    <reaction evidence="8">
        <text>UDP-N-acetyl-alpha-D-muramoyl-L-alanyl-D-glutamate + meso-2,6-diaminopimelate + ATP = UDP-N-acetyl-alpha-D-muramoyl-L-alanyl-gamma-D-glutamyl-meso-2,6-diaminopimelate + ADP + phosphate + H(+)</text>
        <dbReference type="Rhea" id="RHEA:23676"/>
        <dbReference type="ChEBI" id="CHEBI:15378"/>
        <dbReference type="ChEBI" id="CHEBI:30616"/>
        <dbReference type="ChEBI" id="CHEBI:43474"/>
        <dbReference type="ChEBI" id="CHEBI:57791"/>
        <dbReference type="ChEBI" id="CHEBI:83900"/>
        <dbReference type="ChEBI" id="CHEBI:83905"/>
        <dbReference type="ChEBI" id="CHEBI:456216"/>
        <dbReference type="EC" id="6.3.2.13"/>
    </reaction>
</comment>
<evidence type="ECO:0000256" key="2">
    <source>
        <dbReference type="ARBA" id="ARBA00005898"/>
    </source>
</evidence>
<dbReference type="RefSeq" id="WP_231416259.1">
    <property type="nucleotide sequence ID" value="NZ_CP126446.1"/>
</dbReference>
<dbReference type="Gene3D" id="3.40.1390.10">
    <property type="entry name" value="MurE/MurF, N-terminal domain"/>
    <property type="match status" value="1"/>
</dbReference>
<feature type="binding site" evidence="8">
    <location>
        <position position="178"/>
    </location>
    <ligand>
        <name>UDP-N-acetyl-alpha-D-muramoyl-L-alanyl-D-glutamate</name>
        <dbReference type="ChEBI" id="CHEBI:83900"/>
    </ligand>
</feature>
<accession>A0ABY8V1Q6</accession>
<dbReference type="EC" id="6.3.2.13" evidence="8"/>
<feature type="binding site" evidence="8">
    <location>
        <position position="31"/>
    </location>
    <ligand>
        <name>UDP-N-acetyl-alpha-D-muramoyl-L-alanyl-D-glutamate</name>
        <dbReference type="ChEBI" id="CHEBI:83900"/>
    </ligand>
</feature>
<evidence type="ECO:0000256" key="6">
    <source>
        <dbReference type="ARBA" id="ARBA00023306"/>
    </source>
</evidence>
<keyword evidence="8" id="KW-0547">Nucleotide-binding</keyword>
<dbReference type="SUPFAM" id="SSF53244">
    <property type="entry name" value="MurD-like peptide ligases, peptide-binding domain"/>
    <property type="match status" value="1"/>
</dbReference>
<dbReference type="InterPro" id="IPR036565">
    <property type="entry name" value="Mur-like_cat_sf"/>
</dbReference>
<evidence type="ECO:0000256" key="8">
    <source>
        <dbReference type="HAMAP-Rule" id="MF_00208"/>
    </source>
</evidence>
<dbReference type="HAMAP" id="MF_00208">
    <property type="entry name" value="MurE"/>
    <property type="match status" value="1"/>
</dbReference>
<dbReference type="Pfam" id="PF08245">
    <property type="entry name" value="Mur_ligase_M"/>
    <property type="match status" value="1"/>
</dbReference>
<feature type="binding site" evidence="8">
    <location>
        <position position="186"/>
    </location>
    <ligand>
        <name>UDP-N-acetyl-alpha-D-muramoyl-L-alanyl-D-glutamate</name>
        <dbReference type="ChEBI" id="CHEBI:83900"/>
    </ligand>
</feature>
<comment type="function">
    <text evidence="8">Catalyzes the addition of meso-diaminopimelic acid to the nucleotide precursor UDP-N-acetylmuramoyl-L-alanyl-D-glutamate (UMAG) in the biosynthesis of bacterial cell-wall peptidoglycan.</text>
</comment>
<dbReference type="Gene3D" id="3.90.190.20">
    <property type="entry name" value="Mur ligase, C-terminal domain"/>
    <property type="match status" value="1"/>
</dbReference>
<keyword evidence="5 8" id="KW-0573">Peptidoglycan synthesis</keyword>
<dbReference type="Pfam" id="PF02875">
    <property type="entry name" value="Mur_ligase_C"/>
    <property type="match status" value="1"/>
</dbReference>
<comment type="similarity">
    <text evidence="2 8">Belongs to the MurCDEF family. MurE subfamily.</text>
</comment>
<evidence type="ECO:0000256" key="9">
    <source>
        <dbReference type="RuleBase" id="RU004135"/>
    </source>
</evidence>
<dbReference type="PANTHER" id="PTHR23135">
    <property type="entry name" value="MUR LIGASE FAMILY MEMBER"/>
    <property type="match status" value="1"/>
</dbReference>
<feature type="binding site" evidence="8">
    <location>
        <position position="462"/>
    </location>
    <ligand>
        <name>meso-2,6-diaminopimelate</name>
        <dbReference type="ChEBI" id="CHEBI:57791"/>
    </ligand>
</feature>
<feature type="binding site" evidence="8">
    <location>
        <position position="458"/>
    </location>
    <ligand>
        <name>meso-2,6-diaminopimelate</name>
        <dbReference type="ChEBI" id="CHEBI:57791"/>
    </ligand>
</feature>
<dbReference type="SUPFAM" id="SSF53623">
    <property type="entry name" value="MurD-like peptide ligases, catalytic domain"/>
    <property type="match status" value="1"/>
</dbReference>
<evidence type="ECO:0000256" key="5">
    <source>
        <dbReference type="ARBA" id="ARBA00022984"/>
    </source>
</evidence>
<feature type="binding site" evidence="8">
    <location>
        <position position="150"/>
    </location>
    <ligand>
        <name>UDP-N-acetyl-alpha-D-muramoyl-L-alanyl-D-glutamate</name>
        <dbReference type="ChEBI" id="CHEBI:83900"/>
    </ligand>
</feature>
<dbReference type="InterPro" id="IPR004101">
    <property type="entry name" value="Mur_ligase_C"/>
</dbReference>
<dbReference type="InterPro" id="IPR036615">
    <property type="entry name" value="Mur_ligase_C_dom_sf"/>
</dbReference>
<evidence type="ECO:0000256" key="7">
    <source>
        <dbReference type="ARBA" id="ARBA00023316"/>
    </source>
</evidence>
<dbReference type="NCBIfam" id="NF001124">
    <property type="entry name" value="PRK00139.1-2"/>
    <property type="match status" value="1"/>
</dbReference>
<evidence type="ECO:0000259" key="10">
    <source>
        <dbReference type="Pfam" id="PF01225"/>
    </source>
</evidence>
<keyword evidence="8" id="KW-0460">Magnesium</keyword>
<dbReference type="GO" id="GO:0008765">
    <property type="term" value="F:UDP-N-acetylmuramoylalanyl-D-glutamate-2,6-diaminopimelate ligase activity"/>
    <property type="evidence" value="ECO:0007669"/>
    <property type="project" value="UniProtKB-EC"/>
</dbReference>
<evidence type="ECO:0000256" key="3">
    <source>
        <dbReference type="ARBA" id="ARBA00022618"/>
    </source>
</evidence>
<comment type="pathway">
    <text evidence="1 8 9">Cell wall biogenesis; peptidoglycan biosynthesis.</text>
</comment>
<comment type="subcellular location">
    <subcellularLocation>
        <location evidence="8 9">Cytoplasm</location>
    </subcellularLocation>
</comment>
<evidence type="ECO:0000256" key="1">
    <source>
        <dbReference type="ARBA" id="ARBA00004752"/>
    </source>
</evidence>
<keyword evidence="7 8" id="KW-0961">Cell wall biogenesis/degradation</keyword>
<feature type="binding site" evidence="8">
    <location>
        <begin position="109"/>
        <end position="115"/>
    </location>
    <ligand>
        <name>ATP</name>
        <dbReference type="ChEBI" id="CHEBI:30616"/>
    </ligand>
</feature>
<keyword evidence="3 8" id="KW-0132">Cell division</keyword>
<feature type="domain" description="Mur ligase C-terminal" evidence="11">
    <location>
        <begin position="335"/>
        <end position="460"/>
    </location>
</feature>
<evidence type="ECO:0000256" key="4">
    <source>
        <dbReference type="ARBA" id="ARBA00022960"/>
    </source>
</evidence>
<dbReference type="Gene3D" id="3.40.1190.10">
    <property type="entry name" value="Mur-like, catalytic domain"/>
    <property type="match status" value="1"/>
</dbReference>
<dbReference type="Proteomes" id="UP001236652">
    <property type="component" value="Chromosome"/>
</dbReference>
<feature type="domain" description="Mur ligase central" evidence="12">
    <location>
        <begin position="107"/>
        <end position="313"/>
    </location>
</feature>
<comment type="cofactor">
    <cofactor evidence="8">
        <name>Mg(2+)</name>
        <dbReference type="ChEBI" id="CHEBI:18420"/>
    </cofactor>
</comment>
<dbReference type="InterPro" id="IPR000713">
    <property type="entry name" value="Mur_ligase_N"/>
</dbReference>
<keyword evidence="8" id="KW-0067">ATP-binding</keyword>
<evidence type="ECO:0000259" key="12">
    <source>
        <dbReference type="Pfam" id="PF08245"/>
    </source>
</evidence>
<reference evidence="13 14" key="1">
    <citation type="submission" date="2023-05" db="EMBL/GenBank/DDBJ databases">
        <title>Comparative genomics reveals the evidence of polycyclic aromatic hydrocarbons degradation in moderately halophilic genus Pontibacillus.</title>
        <authorList>
            <person name="Yang H."/>
            <person name="Qian Z."/>
        </authorList>
    </citation>
    <scope>NUCLEOTIDE SEQUENCE [LARGE SCALE GENOMIC DNA]</scope>
    <source>
        <strain evidence="14">HN14</strain>
    </source>
</reference>
<name>A0ABY8V1Q6_9BACI</name>
<feature type="binding site" evidence="8">
    <location>
        <begin position="151"/>
        <end position="152"/>
    </location>
    <ligand>
        <name>UDP-N-acetyl-alpha-D-muramoyl-L-alanyl-D-glutamate</name>
        <dbReference type="ChEBI" id="CHEBI:83900"/>
    </ligand>
</feature>
<keyword evidence="14" id="KW-1185">Reference proteome</keyword>
<evidence type="ECO:0000313" key="14">
    <source>
        <dbReference type="Proteomes" id="UP001236652"/>
    </source>
</evidence>
<keyword evidence="8 13" id="KW-0436">Ligase</keyword>
<keyword evidence="4 8" id="KW-0133">Cell shape</keyword>
<keyword evidence="8" id="KW-0963">Cytoplasm</keyword>
<feature type="modified residue" description="N6-carboxylysine" evidence="8">
    <location>
        <position position="218"/>
    </location>
</feature>
<sequence>MKLSQLLKTLRVYQTTKDINHVTVTGIEMDSRQVTHGHLFICINGFTVDGHDYAKQAEEKGAAAIVADRPLDVSVPVILVRDTSRTMAKLANAYYHNPTQKFQLIGITGTNGKTSTSYLVEAIFKQHKDKTGLVGTIQMKIGDKEYQVKNTTPDSLFLQKHFAEMVNEGVDTAVMEVSSHALDLGRVHGADFDIAVFTNLSQDHLDYHKDMDDYLRAKSLLFAQLGNGYDATKPKYGIVNRDDPYYEAFCNSTSQEVLTYSMDHKGDITAKDVKLSASGTTFTLCTPSGDKEITSPLIGKFSVYNMLAAASAAWVAGVDLETIQEALSTTKGVSGRFEPVLAGQEYGVIVDYAHTPDSLENVLETIQSFAKKKIYVVVGCGGDRDRTKRPLMAKVAVNYATEAIFTSDNPRSEDPESILRDMESGVEEGTFKTIVNRKEAIQYAIEQAKDGDVVLIAGKGHEPYQEINGVTHHFDDREVAAECINDRTQRSYRD</sequence>
<feature type="short sequence motif" description="Meso-diaminopimelate recognition motif" evidence="8">
    <location>
        <begin position="408"/>
        <end position="411"/>
    </location>
</feature>
<dbReference type="InterPro" id="IPR005761">
    <property type="entry name" value="UDP-N-AcMur-Glu-dNH2Pim_ligase"/>
</dbReference>